<dbReference type="GeneID" id="111115408"/>
<keyword evidence="2" id="KW-0812">Transmembrane</keyword>
<evidence type="ECO:0000256" key="2">
    <source>
        <dbReference type="SAM" id="Phobius"/>
    </source>
</evidence>
<proteinExistence type="predicted"/>
<evidence type="ECO:0000313" key="3">
    <source>
        <dbReference type="Proteomes" id="UP000694844"/>
    </source>
</evidence>
<dbReference type="KEGG" id="cvn:111115408"/>
<keyword evidence="3" id="KW-1185">Reference proteome</keyword>
<gene>
    <name evidence="4" type="primary">LOC111115408</name>
</gene>
<dbReference type="Proteomes" id="UP000694844">
    <property type="component" value="Chromosome 9"/>
</dbReference>
<keyword evidence="2" id="KW-1133">Transmembrane helix</keyword>
<protein>
    <submittedName>
        <fullName evidence="4">Uncharacterized protein LOC111115408</fullName>
    </submittedName>
</protein>
<evidence type="ECO:0000313" key="4">
    <source>
        <dbReference type="RefSeq" id="XP_022309836.1"/>
    </source>
</evidence>
<dbReference type="AlphaFoldDB" id="A0A8B8C4H0"/>
<accession>A0A8B8C4H0</accession>
<sequence>MCKTLNSGTPFYKTLFNRACSKKNNFTEMFPTFLVLLLLPPVSSDCFCSQYDIFADCRGTEACPIGKPIVTVQCWIRHIATNYQIQKLRIRGDCPLGEIYEKLCPNEYIQELHSIKYNSTRICQDAMSSATVGGPETTLKDAYALGVTAVTMIILIVLGRSLWAVYRRFWPQRMRAPDVEETIPMTVVAPPPPASPRRRVLRATAQREQSEQAPKRKRKL</sequence>
<feature type="transmembrane region" description="Helical" evidence="2">
    <location>
        <begin position="142"/>
        <end position="166"/>
    </location>
</feature>
<organism evidence="3 4">
    <name type="scientific">Crassostrea virginica</name>
    <name type="common">Eastern oyster</name>
    <dbReference type="NCBI Taxonomy" id="6565"/>
    <lineage>
        <taxon>Eukaryota</taxon>
        <taxon>Metazoa</taxon>
        <taxon>Spiralia</taxon>
        <taxon>Lophotrochozoa</taxon>
        <taxon>Mollusca</taxon>
        <taxon>Bivalvia</taxon>
        <taxon>Autobranchia</taxon>
        <taxon>Pteriomorphia</taxon>
        <taxon>Ostreida</taxon>
        <taxon>Ostreoidea</taxon>
        <taxon>Ostreidae</taxon>
        <taxon>Crassostrea</taxon>
    </lineage>
</organism>
<keyword evidence="2" id="KW-0472">Membrane</keyword>
<name>A0A8B8C4H0_CRAVI</name>
<dbReference type="RefSeq" id="XP_022309836.1">
    <property type="nucleotide sequence ID" value="XM_022454128.1"/>
</dbReference>
<reference evidence="4" key="1">
    <citation type="submission" date="2025-08" db="UniProtKB">
        <authorList>
            <consortium name="RefSeq"/>
        </authorList>
    </citation>
    <scope>IDENTIFICATION</scope>
    <source>
        <tissue evidence="4">Whole sample</tissue>
    </source>
</reference>
<feature type="region of interest" description="Disordered" evidence="1">
    <location>
        <begin position="185"/>
        <end position="220"/>
    </location>
</feature>
<evidence type="ECO:0000256" key="1">
    <source>
        <dbReference type="SAM" id="MobiDB-lite"/>
    </source>
</evidence>